<comment type="caution">
    <text evidence="2">The sequence shown here is derived from an EMBL/GenBank/DDBJ whole genome shotgun (WGS) entry which is preliminary data.</text>
</comment>
<evidence type="ECO:0000313" key="3">
    <source>
        <dbReference type="Proteomes" id="UP000886725"/>
    </source>
</evidence>
<keyword evidence="1" id="KW-0472">Membrane</keyword>
<keyword evidence="1" id="KW-1133">Transmembrane helix</keyword>
<keyword evidence="1" id="KW-0812">Transmembrane</keyword>
<proteinExistence type="predicted"/>
<accession>A0A9D0YYJ3</accession>
<name>A0A9D0YYJ3_9FIRM</name>
<sequence length="85" mass="10152">MKKSYLKYVFIGALIAVLILVLCFLIDFVRVSNLDHPIFCKRVREYWDGGSYECYGLFYKVNAYADGFNHYSRMEIGPYWMEFRP</sequence>
<evidence type="ECO:0000256" key="1">
    <source>
        <dbReference type="SAM" id="Phobius"/>
    </source>
</evidence>
<organism evidence="2 3">
    <name type="scientific">Candidatus Faecenecus gallistercoris</name>
    <dbReference type="NCBI Taxonomy" id="2840793"/>
    <lineage>
        <taxon>Bacteria</taxon>
        <taxon>Bacillati</taxon>
        <taxon>Bacillota</taxon>
        <taxon>Bacillota incertae sedis</taxon>
        <taxon>Candidatus Faecenecus</taxon>
    </lineage>
</organism>
<protein>
    <submittedName>
        <fullName evidence="2">Uncharacterized protein</fullName>
    </submittedName>
</protein>
<gene>
    <name evidence="2" type="ORF">IAC85_02565</name>
</gene>
<reference evidence="2" key="1">
    <citation type="submission" date="2020-10" db="EMBL/GenBank/DDBJ databases">
        <authorList>
            <person name="Gilroy R."/>
        </authorList>
    </citation>
    <scope>NUCLEOTIDE SEQUENCE</scope>
    <source>
        <strain evidence="2">CHK165-10780</strain>
    </source>
</reference>
<evidence type="ECO:0000313" key="2">
    <source>
        <dbReference type="EMBL" id="HIQ64601.1"/>
    </source>
</evidence>
<dbReference type="Proteomes" id="UP000886725">
    <property type="component" value="Unassembled WGS sequence"/>
</dbReference>
<reference evidence="2" key="2">
    <citation type="journal article" date="2021" name="PeerJ">
        <title>Extensive microbial diversity within the chicken gut microbiome revealed by metagenomics and culture.</title>
        <authorList>
            <person name="Gilroy R."/>
            <person name="Ravi A."/>
            <person name="Getino M."/>
            <person name="Pursley I."/>
            <person name="Horton D.L."/>
            <person name="Alikhan N.F."/>
            <person name="Baker D."/>
            <person name="Gharbi K."/>
            <person name="Hall N."/>
            <person name="Watson M."/>
            <person name="Adriaenssens E.M."/>
            <person name="Foster-Nyarko E."/>
            <person name="Jarju S."/>
            <person name="Secka A."/>
            <person name="Antonio M."/>
            <person name="Oren A."/>
            <person name="Chaudhuri R.R."/>
            <person name="La Ragione R."/>
            <person name="Hildebrand F."/>
            <person name="Pallen M.J."/>
        </authorList>
    </citation>
    <scope>NUCLEOTIDE SEQUENCE</scope>
    <source>
        <strain evidence="2">CHK165-10780</strain>
    </source>
</reference>
<feature type="transmembrane region" description="Helical" evidence="1">
    <location>
        <begin position="6"/>
        <end position="29"/>
    </location>
</feature>
<dbReference type="AlphaFoldDB" id="A0A9D0YYJ3"/>
<dbReference type="EMBL" id="DVFU01000052">
    <property type="protein sequence ID" value="HIQ64601.1"/>
    <property type="molecule type" value="Genomic_DNA"/>
</dbReference>